<name>A0A0F3NK70_ANAPH</name>
<proteinExistence type="predicted"/>
<dbReference type="Proteomes" id="UP000033754">
    <property type="component" value="Unassembled WGS sequence"/>
</dbReference>
<accession>A0A0F3NK70</accession>
<gene>
    <name evidence="1" type="ORF">EPHNCH_0466</name>
</gene>
<dbReference type="EMBL" id="LANT01000002">
    <property type="protein sequence ID" value="KJV68161.1"/>
    <property type="molecule type" value="Genomic_DNA"/>
</dbReference>
<evidence type="ECO:0000313" key="1">
    <source>
        <dbReference type="EMBL" id="KJV68161.1"/>
    </source>
</evidence>
<dbReference type="PATRIC" id="fig|1359161.3.peg.540"/>
<organism evidence="1 2">
    <name type="scientific">Anaplasma phagocytophilum str. NCH-1</name>
    <dbReference type="NCBI Taxonomy" id="1359161"/>
    <lineage>
        <taxon>Bacteria</taxon>
        <taxon>Pseudomonadati</taxon>
        <taxon>Pseudomonadota</taxon>
        <taxon>Alphaproteobacteria</taxon>
        <taxon>Rickettsiales</taxon>
        <taxon>Anaplasmataceae</taxon>
        <taxon>Anaplasma</taxon>
        <taxon>phagocytophilum group</taxon>
    </lineage>
</organism>
<sequence>MSSFFSFILEIKKRYVPSEHDKESVCHSTSEKKLVYFSEIYILINCHNI</sequence>
<reference evidence="1 2" key="1">
    <citation type="submission" date="2015-01" db="EMBL/GenBank/DDBJ databases">
        <title>Genome Sequencing of Rickettsiales.</title>
        <authorList>
            <person name="Daugherty S.C."/>
            <person name="Su Q."/>
            <person name="Abolude K."/>
            <person name="Beier-Sexton M."/>
            <person name="Carlyon J.A."/>
            <person name="Carter R."/>
            <person name="Day N.P."/>
            <person name="Dumler S.J."/>
            <person name="Dyachenko V."/>
            <person name="Godinez A."/>
            <person name="Kurtti T.J."/>
            <person name="Lichay M."/>
            <person name="Mullins K.E."/>
            <person name="Ott S."/>
            <person name="Pappas-Brown V."/>
            <person name="Paris D.H."/>
            <person name="Patel P."/>
            <person name="Richards A.L."/>
            <person name="Sadzewicz L."/>
            <person name="Sears K."/>
            <person name="Seidman D."/>
            <person name="Sengamalay N."/>
            <person name="Stenos J."/>
            <person name="Tallon L.J."/>
            <person name="Vincent G."/>
            <person name="Fraser C.M."/>
            <person name="Munderloh U."/>
            <person name="Dunning-Hotopp J.C."/>
        </authorList>
    </citation>
    <scope>NUCLEOTIDE SEQUENCE [LARGE SCALE GENOMIC DNA]</scope>
    <source>
        <strain evidence="1 2">NCH-1</strain>
    </source>
</reference>
<comment type="caution">
    <text evidence="1">The sequence shown here is derived from an EMBL/GenBank/DDBJ whole genome shotgun (WGS) entry which is preliminary data.</text>
</comment>
<protein>
    <submittedName>
        <fullName evidence="1">Uncharacterized protein</fullName>
    </submittedName>
</protein>
<evidence type="ECO:0000313" key="2">
    <source>
        <dbReference type="Proteomes" id="UP000033754"/>
    </source>
</evidence>
<dbReference type="AlphaFoldDB" id="A0A0F3NK70"/>